<reference evidence="2 3" key="1">
    <citation type="submission" date="2024-02" db="EMBL/GenBank/DDBJ databases">
        <title>Genome analysis and characterization of Microbaculum marinisediminis sp. nov., isolated from marine sediment.</title>
        <authorList>
            <person name="Du Z.-J."/>
            <person name="Ye Y.-Q."/>
            <person name="Zhang Z.-R."/>
            <person name="Yuan S.-M."/>
            <person name="Zhang X.-Y."/>
        </authorList>
    </citation>
    <scope>NUCLEOTIDE SEQUENCE [LARGE SCALE GENOMIC DNA]</scope>
    <source>
        <strain evidence="2 3">SDUM1044001</strain>
    </source>
</reference>
<proteinExistence type="predicted"/>
<dbReference type="PROSITE" id="PS51257">
    <property type="entry name" value="PROKAR_LIPOPROTEIN"/>
    <property type="match status" value="1"/>
</dbReference>
<evidence type="ECO:0000313" key="3">
    <source>
        <dbReference type="Proteomes" id="UP001378188"/>
    </source>
</evidence>
<name>A0AAW9RZD9_9HYPH</name>
<evidence type="ECO:0008006" key="4">
    <source>
        <dbReference type="Google" id="ProtNLM"/>
    </source>
</evidence>
<keyword evidence="3" id="KW-1185">Reference proteome</keyword>
<evidence type="ECO:0000313" key="2">
    <source>
        <dbReference type="EMBL" id="MEJ8574809.1"/>
    </source>
</evidence>
<dbReference type="AlphaFoldDB" id="A0AAW9RZD9"/>
<evidence type="ECO:0000256" key="1">
    <source>
        <dbReference type="SAM" id="SignalP"/>
    </source>
</evidence>
<comment type="caution">
    <text evidence="2">The sequence shown here is derived from an EMBL/GenBank/DDBJ whole genome shotgun (WGS) entry which is preliminary data.</text>
</comment>
<dbReference type="Proteomes" id="UP001378188">
    <property type="component" value="Unassembled WGS sequence"/>
</dbReference>
<dbReference type="EMBL" id="JAZHOF010000014">
    <property type="protein sequence ID" value="MEJ8574809.1"/>
    <property type="molecule type" value="Genomic_DNA"/>
</dbReference>
<organism evidence="2 3">
    <name type="scientific">Microbaculum marinum</name>
    <dbReference type="NCBI Taxonomy" id="1764581"/>
    <lineage>
        <taxon>Bacteria</taxon>
        <taxon>Pseudomonadati</taxon>
        <taxon>Pseudomonadota</taxon>
        <taxon>Alphaproteobacteria</taxon>
        <taxon>Hyphomicrobiales</taxon>
        <taxon>Tepidamorphaceae</taxon>
        <taxon>Microbaculum</taxon>
    </lineage>
</organism>
<accession>A0AAW9RZD9</accession>
<gene>
    <name evidence="2" type="ORF">V3328_25260</name>
</gene>
<keyword evidence="1" id="KW-0732">Signal</keyword>
<feature type="chain" id="PRO_5043623053" description="Glycine zipper domain-containing protein" evidence="1">
    <location>
        <begin position="21"/>
        <end position="85"/>
    </location>
</feature>
<protein>
    <recommendedName>
        <fullName evidence="4">Glycine zipper domain-containing protein</fullName>
    </recommendedName>
</protein>
<dbReference type="RefSeq" id="WP_340332504.1">
    <property type="nucleotide sequence ID" value="NZ_JAZHOF010000014.1"/>
</dbReference>
<feature type="signal peptide" evidence="1">
    <location>
        <begin position="1"/>
        <end position="20"/>
    </location>
</feature>
<sequence length="85" mass="8030">MTCYRLSKVAIGLATAVALAGCGYTPGDRALSGGLIGAGTGAGVAALAGGNAGAGALIGGAAGAVTGAVTRPDQINLGTPIWRRY</sequence>